<dbReference type="GO" id="GO:0006817">
    <property type="term" value="P:phosphate ion transport"/>
    <property type="evidence" value="ECO:0007669"/>
    <property type="project" value="TreeGrafter"/>
</dbReference>
<sequence>MKFGDHLDESTVPEWKDKYINYKLGKKKLKVYKRNLEQQASSDVSKFGNASSTGLRAPNLSYYDQGARLRRNEGFSTSLDSNQYNVLQRKYVQDFIQHWLVSEELAKCNDFYSWLLEECRRKFLVLEEQLKCYQSHASSDAMSAPSDLSDRDGRGPDYGSIGNIPNAAGSEIVGFARKIEQFLQKHDLMPSWPKGLPLVRENIFTAHTGKETFGRNSMAVTTHQAQRMLGDALIEYYQFLQLVKTYRDLNVTGFRKMVKKFDKACKTSEQANFMEYAGEHSLLFKHVQANIQLMAQKMKQTSSAQATGDLKVSNEAEDPLTWWETIVTEWYVKDLARSSSAQKRHTQRLKKLAIQYTLNEQMIHRNNRAIAQMFFSGIGLGVSAAFIIYTLYLAFFSPYDSNLHTILFPLWGGWYMVLLSALLFLFNCYIWHRTGINYRFIMLGEIQAKNGTQLFNNDFAMSAISLKLYFSTFFLVACAVCAVMSFHWNQLTPYGLIYLGIVCFLFICPNGIFPYFDKLVESRKWMATTLIRLVLSGLYPVEFGDFFIGDIICSLTYSMSDIALFFCYYSKTANSLCGSSHSKAVGVLSCIPSYWRMAQCLRRLADSGDWFPHLLNAVKYAFGIAYYASLCAYRIASDKETVRKPFIVLATFNSTVTAIWDIVMDWSLLQTCGKNWMLRNDLYLAGRRDWKTGDYSFKGKIVYYLAMVWDVLIRFQWIVYALAPQTIQQNAVTTFILAVTEVLRRFIWIIFRVENEHVANVHLFKVTGEAPLPYPVQRPESEVGSLSRSKANSSFSLSQMYSNLEEPIAAYHSLIRRQTSLFGSLSRSIPWAHASDFQRPRTYSSNQQSTPQDSDSDSEMESVI</sequence>
<dbReference type="Proteomes" id="UP000515788">
    <property type="component" value="Chromosome 3"/>
</dbReference>
<dbReference type="GO" id="GO:0016036">
    <property type="term" value="P:cellular response to phosphate starvation"/>
    <property type="evidence" value="ECO:0007669"/>
    <property type="project" value="TreeGrafter"/>
</dbReference>
<dbReference type="CDD" id="cd14475">
    <property type="entry name" value="SPX_SYG1_like"/>
    <property type="match status" value="1"/>
</dbReference>
<dbReference type="GO" id="GO:0005886">
    <property type="term" value="C:plasma membrane"/>
    <property type="evidence" value="ECO:0007669"/>
    <property type="project" value="TreeGrafter"/>
</dbReference>
<dbReference type="GO" id="GO:0000822">
    <property type="term" value="F:inositol hexakisphosphate binding"/>
    <property type="evidence" value="ECO:0007669"/>
    <property type="project" value="TreeGrafter"/>
</dbReference>
<dbReference type="RefSeq" id="XP_037138989.1">
    <property type="nucleotide sequence ID" value="XM_037283093.1"/>
</dbReference>
<keyword evidence="5 7" id="KW-0472">Membrane</keyword>
<feature type="domain" description="SPX" evidence="9">
    <location>
        <begin position="1"/>
        <end position="275"/>
    </location>
</feature>
<keyword evidence="3 7" id="KW-0812">Transmembrane</keyword>
<evidence type="ECO:0000256" key="5">
    <source>
        <dbReference type="ARBA" id="ARBA00023136"/>
    </source>
</evidence>
<feature type="compositionally biased region" description="Low complexity" evidence="6">
    <location>
        <begin position="844"/>
        <end position="853"/>
    </location>
</feature>
<dbReference type="KEGG" id="tgb:HG536_0C04830"/>
<feature type="transmembrane region" description="Helical" evidence="7">
    <location>
        <begin position="494"/>
        <end position="513"/>
    </location>
</feature>
<dbReference type="PANTHER" id="PTHR10783:SF103">
    <property type="entry name" value="SOLUTE CARRIER FAMILY 53 MEMBER 1"/>
    <property type="match status" value="1"/>
</dbReference>
<feature type="transmembrane region" description="Helical" evidence="7">
    <location>
        <begin position="547"/>
        <end position="569"/>
    </location>
</feature>
<dbReference type="EMBL" id="CP059248">
    <property type="protein sequence ID" value="QLL32314.1"/>
    <property type="molecule type" value="Genomic_DNA"/>
</dbReference>
<feature type="region of interest" description="Disordered" evidence="6">
    <location>
        <begin position="838"/>
        <end position="864"/>
    </location>
</feature>
<feature type="transmembrane region" description="Helical" evidence="7">
    <location>
        <begin position="468"/>
        <end position="488"/>
    </location>
</feature>
<evidence type="ECO:0000256" key="2">
    <source>
        <dbReference type="ARBA" id="ARBA00009665"/>
    </source>
</evidence>
<dbReference type="Pfam" id="PF03105">
    <property type="entry name" value="SPX"/>
    <property type="match status" value="1"/>
</dbReference>
<dbReference type="InterPro" id="IPR004331">
    <property type="entry name" value="SPX_dom"/>
</dbReference>
<proteinExistence type="inferred from homology"/>
<keyword evidence="11" id="KW-1185">Reference proteome</keyword>
<evidence type="ECO:0000256" key="1">
    <source>
        <dbReference type="ARBA" id="ARBA00004141"/>
    </source>
</evidence>
<feature type="domain" description="EXS" evidence="8">
    <location>
        <begin position="576"/>
        <end position="784"/>
    </location>
</feature>
<dbReference type="PANTHER" id="PTHR10783">
    <property type="entry name" value="XENOTROPIC AND POLYTROPIC RETROVIRUS RECEPTOR 1-RELATED"/>
    <property type="match status" value="1"/>
</dbReference>
<evidence type="ECO:0000256" key="4">
    <source>
        <dbReference type="ARBA" id="ARBA00022989"/>
    </source>
</evidence>
<evidence type="ECO:0000256" key="6">
    <source>
        <dbReference type="SAM" id="MobiDB-lite"/>
    </source>
</evidence>
<dbReference type="PROSITE" id="PS51380">
    <property type="entry name" value="EXS"/>
    <property type="match status" value="1"/>
</dbReference>
<feature type="compositionally biased region" description="Acidic residues" evidence="6">
    <location>
        <begin position="854"/>
        <end position="864"/>
    </location>
</feature>
<dbReference type="PROSITE" id="PS51382">
    <property type="entry name" value="SPX"/>
    <property type="match status" value="1"/>
</dbReference>
<evidence type="ECO:0000259" key="9">
    <source>
        <dbReference type="PROSITE" id="PS51382"/>
    </source>
</evidence>
<keyword evidence="4 7" id="KW-1133">Transmembrane helix</keyword>
<dbReference type="OrthoDB" id="9970435at2759"/>
<evidence type="ECO:0000259" key="8">
    <source>
        <dbReference type="PROSITE" id="PS51380"/>
    </source>
</evidence>
<dbReference type="GeneID" id="59325450"/>
<dbReference type="GO" id="GO:0005794">
    <property type="term" value="C:Golgi apparatus"/>
    <property type="evidence" value="ECO:0007669"/>
    <property type="project" value="TreeGrafter"/>
</dbReference>
<feature type="transmembrane region" description="Helical" evidence="7">
    <location>
        <begin position="701"/>
        <end position="723"/>
    </location>
</feature>
<evidence type="ECO:0000313" key="11">
    <source>
        <dbReference type="Proteomes" id="UP000515788"/>
    </source>
</evidence>
<organism evidence="10 11">
    <name type="scientific">Torulaspora globosa</name>
    <dbReference type="NCBI Taxonomy" id="48254"/>
    <lineage>
        <taxon>Eukaryota</taxon>
        <taxon>Fungi</taxon>
        <taxon>Dikarya</taxon>
        <taxon>Ascomycota</taxon>
        <taxon>Saccharomycotina</taxon>
        <taxon>Saccharomycetes</taxon>
        <taxon>Saccharomycetales</taxon>
        <taxon>Saccharomycetaceae</taxon>
        <taxon>Torulaspora</taxon>
    </lineage>
</organism>
<evidence type="ECO:0000256" key="7">
    <source>
        <dbReference type="SAM" id="Phobius"/>
    </source>
</evidence>
<protein>
    <recommendedName>
        <fullName evidence="12">EXS domain-containing protein</fullName>
    </recommendedName>
</protein>
<feature type="transmembrane region" description="Helical" evidence="7">
    <location>
        <begin position="412"/>
        <end position="432"/>
    </location>
</feature>
<comment type="similarity">
    <text evidence="2">Belongs to the SYG1 (TC 2.A.94) family.</text>
</comment>
<evidence type="ECO:0000256" key="3">
    <source>
        <dbReference type="ARBA" id="ARBA00022692"/>
    </source>
</evidence>
<evidence type="ECO:0000313" key="10">
    <source>
        <dbReference type="EMBL" id="QLL32314.1"/>
    </source>
</evidence>
<dbReference type="AlphaFoldDB" id="A0A7G3ZFM8"/>
<reference evidence="10 11" key="1">
    <citation type="submission" date="2020-06" db="EMBL/GenBank/DDBJ databases">
        <title>The yeast mating-type switching endonuclease HO is a domesticated member of an unorthodox homing genetic element family.</title>
        <authorList>
            <person name="Coughlan A.Y."/>
            <person name="Lombardi L."/>
            <person name="Braun-Galleani S."/>
            <person name="Martos A.R."/>
            <person name="Galeote V."/>
            <person name="Bigey F."/>
            <person name="Dequin S."/>
            <person name="Byrne K.P."/>
            <person name="Wolfe K.H."/>
        </authorList>
    </citation>
    <scope>NUCLEOTIDE SEQUENCE [LARGE SCALE GENOMIC DNA]</scope>
    <source>
        <strain evidence="10 11">CBS764</strain>
    </source>
</reference>
<dbReference type="InterPro" id="IPR004342">
    <property type="entry name" value="EXS_C"/>
</dbReference>
<dbReference type="Pfam" id="PF03124">
    <property type="entry name" value="EXS"/>
    <property type="match status" value="1"/>
</dbReference>
<evidence type="ECO:0008006" key="12">
    <source>
        <dbReference type="Google" id="ProtNLM"/>
    </source>
</evidence>
<name>A0A7G3ZFM8_9SACH</name>
<feature type="transmembrane region" description="Helical" evidence="7">
    <location>
        <begin position="369"/>
        <end position="392"/>
    </location>
</feature>
<gene>
    <name evidence="10" type="ORF">HG536_0C04830</name>
</gene>
<accession>A0A7G3ZFM8</accession>
<comment type="subcellular location">
    <subcellularLocation>
        <location evidence="1">Membrane</location>
        <topology evidence="1">Multi-pass membrane protein</topology>
    </subcellularLocation>
</comment>